<gene>
    <name evidence="4" type="ORF">QR721_03180</name>
</gene>
<dbReference type="InterPro" id="IPR016181">
    <property type="entry name" value="Acyl_CoA_acyltransferase"/>
</dbReference>
<dbReference type="PANTHER" id="PTHR43420:SF47">
    <property type="entry name" value="N-ACETYLTRANSFERASE DOMAIN-CONTAINING PROTEIN"/>
    <property type="match status" value="1"/>
</dbReference>
<dbReference type="Gene3D" id="1.10.287.900">
    <property type="entry name" value="The crystal structure of the spermine/spermidine acetyltransferase from enterococcus faecali"/>
    <property type="match status" value="1"/>
</dbReference>
<dbReference type="PROSITE" id="PS51186">
    <property type="entry name" value="GNAT"/>
    <property type="match status" value="1"/>
</dbReference>
<dbReference type="RefSeq" id="WP_348029036.1">
    <property type="nucleotide sequence ID" value="NZ_CP129113.1"/>
</dbReference>
<dbReference type="InterPro" id="IPR000182">
    <property type="entry name" value="GNAT_dom"/>
</dbReference>
<dbReference type="InterPro" id="IPR050680">
    <property type="entry name" value="YpeA/RimI_acetyltransf"/>
</dbReference>
<dbReference type="Pfam" id="PF00583">
    <property type="entry name" value="Acetyltransf_1"/>
    <property type="match status" value="1"/>
</dbReference>
<organism evidence="4 5">
    <name type="scientific">Aciduricibacillus chroicocephali</name>
    <dbReference type="NCBI Taxonomy" id="3054939"/>
    <lineage>
        <taxon>Bacteria</taxon>
        <taxon>Bacillati</taxon>
        <taxon>Bacillota</taxon>
        <taxon>Bacilli</taxon>
        <taxon>Bacillales</taxon>
        <taxon>Bacillaceae</taxon>
        <taxon>Aciduricibacillus</taxon>
    </lineage>
</organism>
<protein>
    <submittedName>
        <fullName evidence="4">GNAT family N-acetyltransferase</fullName>
    </submittedName>
</protein>
<dbReference type="SUPFAM" id="SSF55729">
    <property type="entry name" value="Acyl-CoA N-acyltransferases (Nat)"/>
    <property type="match status" value="1"/>
</dbReference>
<evidence type="ECO:0000313" key="4">
    <source>
        <dbReference type="EMBL" id="WLV25249.1"/>
    </source>
</evidence>
<evidence type="ECO:0000313" key="5">
    <source>
        <dbReference type="Proteomes" id="UP001180087"/>
    </source>
</evidence>
<evidence type="ECO:0000256" key="2">
    <source>
        <dbReference type="ARBA" id="ARBA00023315"/>
    </source>
</evidence>
<proteinExistence type="predicted"/>
<dbReference type="Proteomes" id="UP001180087">
    <property type="component" value="Chromosome"/>
</dbReference>
<reference evidence="4" key="1">
    <citation type="submission" date="2023-06" db="EMBL/GenBank/DDBJ databases">
        <title>A Treasure from Seagulls: Isolation and Description of Aciduricobacillus qingdaonensis gen. nov., sp. nov., a Rare Obligately Uric Acid-utilizing Member in the Family Bacillaceae.</title>
        <authorList>
            <person name="Liu W."/>
            <person name="Wang B."/>
        </authorList>
    </citation>
    <scope>NUCLEOTIDE SEQUENCE</scope>
    <source>
        <strain evidence="4">44XB</strain>
    </source>
</reference>
<keyword evidence="5" id="KW-1185">Reference proteome</keyword>
<keyword evidence="1" id="KW-0808">Transferase</keyword>
<name>A0ABY9KX83_9BACI</name>
<evidence type="ECO:0000259" key="3">
    <source>
        <dbReference type="PROSITE" id="PS51186"/>
    </source>
</evidence>
<dbReference type="CDD" id="cd04301">
    <property type="entry name" value="NAT_SF"/>
    <property type="match status" value="1"/>
</dbReference>
<sequence>MIGIHNVTEENYRSILKLEVSEGQEDFIETPYECLEEAAECKLYKLVGLSIDGDFAGFAMYGYFPAEKAEISGRLWIDRFLVDGNFQGKGLGKKFFQAIIQQVESEYGKQPIYLSVYAQNSVAIRMYEKFGFIPTGEQDVNGELIMVRSLEQGACNLHV</sequence>
<keyword evidence="2" id="KW-0012">Acyltransferase</keyword>
<dbReference type="EMBL" id="CP129113">
    <property type="protein sequence ID" value="WLV25249.1"/>
    <property type="molecule type" value="Genomic_DNA"/>
</dbReference>
<dbReference type="PANTHER" id="PTHR43420">
    <property type="entry name" value="ACETYLTRANSFERASE"/>
    <property type="match status" value="1"/>
</dbReference>
<dbReference type="InterPro" id="IPR027455">
    <property type="entry name" value="Sper_AcTfrase_N"/>
</dbReference>
<evidence type="ECO:0000256" key="1">
    <source>
        <dbReference type="ARBA" id="ARBA00022679"/>
    </source>
</evidence>
<feature type="domain" description="N-acetyltransferase" evidence="3">
    <location>
        <begin position="2"/>
        <end position="151"/>
    </location>
</feature>
<accession>A0ABY9KX83</accession>
<dbReference type="Gene3D" id="3.40.630.30">
    <property type="match status" value="1"/>
</dbReference>